<accession>A0A2G5DGC2</accession>
<dbReference type="OrthoDB" id="1938127at2759"/>
<dbReference type="EMBL" id="KZ305037">
    <property type="protein sequence ID" value="PIA42543.1"/>
    <property type="molecule type" value="Genomic_DNA"/>
</dbReference>
<dbReference type="FunCoup" id="A0A2G5DGC2">
    <property type="interactions" value="772"/>
</dbReference>
<feature type="region of interest" description="Disordered" evidence="1">
    <location>
        <begin position="1"/>
        <end position="56"/>
    </location>
</feature>
<sequence length="904" mass="103072">MRKLFFFKSSSSNNGSTKTFSSPPTDDKVRGEESQNPGLRRSRSLSSAASFRSGGLDESKFFSCDAIAVPSSSSSMPHHSSDYPVCNRSLNPERQQFSDAVGQREYTIQNFNSPGSSKLDYDSSESSSCSSRFPLKCKSARFDHASNKVLDLYIDGEQKKSRNSRTKLSSSPRKLSVNGNRNGWRPPRTQSTAPGTPTGSFTDIPGPHSIKEIRNSHLHLITGDSTINEFGLESPQKLAKNVVKRLSQVSPYKTKAVPRDFDHDTPTTVEDIFEDYMEPQRRSGLDVPEDVYPIDTHDDLDLELRRKAKNAVDRVVHISEELQSENLLRDNGYNVSSLLQVIRNLTEEKRDLALEVSAQLQCRIADRSSAKEALRLAKVEMDSQTLRLEKEKNELQSGLEKELDRRSNDWSFKFQKFQLEEQRLRERVRELAEQNVSLQREVSFLRGREGENMTRATHSEEQLKDLRTSLEEVRKENLDLQQNLLDTQEQFRSAESDRGSIQRSYKEKDKESKELHKAITRLQRTCSEQEKTISGLRQGLSDEVEKKQSSGNFDSLALQREQVRLTGVEQNLRREVESFRLEVESLRHENITLLDRLRCSGDASGSLCFKLDQELLSRVDSLQNQGLLFLAQSNQLCEKLLELIKVKTGENFGTEVENGHEFKKNGLDGYLLLESDMKLQSLKAGFENLNRSLRTVSSVLHQKSDAIDSHSKSQNLEVVNLGKHHGHDMENNMGLELKAEVLLTTALRDKLVAKQLEIDQLQLELATAIRGHDILRSEVQASLDAISSMSHKMKDLELQLMRKDESIHRLENELQGCSKDLNIVKGILPKVSQERDLLWEEVKQYSEKNMLLNSEVKTLKKKIDYLDEDILMKEGQISILKDSIENKTYDILSSPKCFQEFRLE</sequence>
<feature type="compositionally biased region" description="Basic and acidic residues" evidence="1">
    <location>
        <begin position="492"/>
        <end position="512"/>
    </location>
</feature>
<protein>
    <recommendedName>
        <fullName evidence="2">DUF7653 domain-containing protein</fullName>
    </recommendedName>
</protein>
<dbReference type="Gene3D" id="1.10.287.1490">
    <property type="match status" value="1"/>
</dbReference>
<proteinExistence type="predicted"/>
<dbReference type="STRING" id="218851.A0A2G5DGC2"/>
<feature type="domain" description="DUF7653" evidence="2">
    <location>
        <begin position="570"/>
        <end position="704"/>
    </location>
</feature>
<keyword evidence="4" id="KW-1185">Reference proteome</keyword>
<evidence type="ECO:0000313" key="4">
    <source>
        <dbReference type="Proteomes" id="UP000230069"/>
    </source>
</evidence>
<gene>
    <name evidence="3" type="ORF">AQUCO_02000176v1</name>
</gene>
<feature type="compositionally biased region" description="Low complexity" evidence="1">
    <location>
        <begin position="1"/>
        <end position="22"/>
    </location>
</feature>
<organism evidence="3 4">
    <name type="scientific">Aquilegia coerulea</name>
    <name type="common">Rocky mountain columbine</name>
    <dbReference type="NCBI Taxonomy" id="218851"/>
    <lineage>
        <taxon>Eukaryota</taxon>
        <taxon>Viridiplantae</taxon>
        <taxon>Streptophyta</taxon>
        <taxon>Embryophyta</taxon>
        <taxon>Tracheophyta</taxon>
        <taxon>Spermatophyta</taxon>
        <taxon>Magnoliopsida</taxon>
        <taxon>Ranunculales</taxon>
        <taxon>Ranunculaceae</taxon>
        <taxon>Thalictroideae</taxon>
        <taxon>Aquilegia</taxon>
    </lineage>
</organism>
<feature type="compositionally biased region" description="Polar residues" evidence="1">
    <location>
        <begin position="188"/>
        <end position="201"/>
    </location>
</feature>
<dbReference type="AlphaFoldDB" id="A0A2G5DGC2"/>
<dbReference type="InterPro" id="IPR056070">
    <property type="entry name" value="DUF7653"/>
</dbReference>
<dbReference type="PANTHER" id="PTHR47491">
    <property type="entry name" value="CAP-GLY DOMAIN LINKER"/>
    <property type="match status" value="1"/>
</dbReference>
<dbReference type="PANTHER" id="PTHR47491:SF5">
    <property type="entry name" value="CAP-GLY DOMAIN LINKER"/>
    <property type="match status" value="1"/>
</dbReference>
<name>A0A2G5DGC2_AQUCA</name>
<evidence type="ECO:0000256" key="1">
    <source>
        <dbReference type="SAM" id="MobiDB-lite"/>
    </source>
</evidence>
<feature type="compositionally biased region" description="Low complexity" evidence="1">
    <location>
        <begin position="44"/>
        <end position="54"/>
    </location>
</feature>
<evidence type="ECO:0000313" key="3">
    <source>
        <dbReference type="EMBL" id="PIA42543.1"/>
    </source>
</evidence>
<dbReference type="Pfam" id="PF24670">
    <property type="entry name" value="DUF7653"/>
    <property type="match status" value="1"/>
</dbReference>
<evidence type="ECO:0000259" key="2">
    <source>
        <dbReference type="Pfam" id="PF24670"/>
    </source>
</evidence>
<reference evidence="3 4" key="1">
    <citation type="submission" date="2017-09" db="EMBL/GenBank/DDBJ databases">
        <title>WGS assembly of Aquilegia coerulea Goldsmith.</title>
        <authorList>
            <person name="Hodges S."/>
            <person name="Kramer E."/>
            <person name="Nordborg M."/>
            <person name="Tomkins J."/>
            <person name="Borevitz J."/>
            <person name="Derieg N."/>
            <person name="Yan J."/>
            <person name="Mihaltcheva S."/>
            <person name="Hayes R.D."/>
            <person name="Rokhsar D."/>
        </authorList>
    </citation>
    <scope>NUCLEOTIDE SEQUENCE [LARGE SCALE GENOMIC DNA]</scope>
    <source>
        <strain evidence="4">cv. Goldsmith</strain>
    </source>
</reference>
<dbReference type="InParanoid" id="A0A2G5DGC2"/>
<dbReference type="Proteomes" id="UP000230069">
    <property type="component" value="Unassembled WGS sequence"/>
</dbReference>
<feature type="region of interest" description="Disordered" evidence="1">
    <location>
        <begin position="159"/>
        <end position="207"/>
    </location>
</feature>
<feature type="region of interest" description="Disordered" evidence="1">
    <location>
        <begin position="491"/>
        <end position="512"/>
    </location>
</feature>
<feature type="compositionally biased region" description="Polar residues" evidence="1">
    <location>
        <begin position="166"/>
        <end position="181"/>
    </location>
</feature>